<evidence type="ECO:0000256" key="1">
    <source>
        <dbReference type="SAM" id="MobiDB-lite"/>
    </source>
</evidence>
<dbReference type="EMBL" id="BLLF01000372">
    <property type="protein sequence ID" value="GFH11084.1"/>
    <property type="molecule type" value="Genomic_DNA"/>
</dbReference>
<reference evidence="2 3" key="1">
    <citation type="submission" date="2020-02" db="EMBL/GenBank/DDBJ databases">
        <title>Draft genome sequence of Haematococcus lacustris strain NIES-144.</title>
        <authorList>
            <person name="Morimoto D."/>
            <person name="Nakagawa S."/>
            <person name="Yoshida T."/>
            <person name="Sawayama S."/>
        </authorList>
    </citation>
    <scope>NUCLEOTIDE SEQUENCE [LARGE SCALE GENOMIC DNA]</scope>
    <source>
        <strain evidence="2 3">NIES-144</strain>
    </source>
</reference>
<protein>
    <submittedName>
        <fullName evidence="2">Uncharacterized protein</fullName>
    </submittedName>
</protein>
<evidence type="ECO:0000313" key="3">
    <source>
        <dbReference type="Proteomes" id="UP000485058"/>
    </source>
</evidence>
<dbReference type="AlphaFoldDB" id="A0A699YW71"/>
<keyword evidence="3" id="KW-1185">Reference proteome</keyword>
<feature type="region of interest" description="Disordered" evidence="1">
    <location>
        <begin position="1"/>
        <end position="24"/>
    </location>
</feature>
<sequence>MYRHASSSLAGTSPLKHIRKDDQLHSASAGAVRGIVSKQYRAKAKAKARAGAMSGPEQLVVLVAQRGCLWRGVVDGWVRAEGGQHHCCRGHTLRSDTDKRERLGAAGQRAPRQDDVGGGLVALLAFAGGGLVALRGGDDCSRLRCGPAFSGTSPQAEDVAAGPTAKTPLQACSAVMRLRSAISRPQASYTQMLHAPSSNAEEAGTLTASTRTSKLRVARKPRRKAILRIRERRLLARLRKPSCVNAVFVASDRFLLMAAGHTRRVTVAGDRRRSAKSPQACFRMVGCGGASCYAFAH</sequence>
<feature type="compositionally biased region" description="Polar residues" evidence="1">
    <location>
        <begin position="1"/>
        <end position="11"/>
    </location>
</feature>
<comment type="caution">
    <text evidence="2">The sequence shown here is derived from an EMBL/GenBank/DDBJ whole genome shotgun (WGS) entry which is preliminary data.</text>
</comment>
<evidence type="ECO:0000313" key="2">
    <source>
        <dbReference type="EMBL" id="GFH11084.1"/>
    </source>
</evidence>
<name>A0A699YW71_HAELA</name>
<dbReference type="Proteomes" id="UP000485058">
    <property type="component" value="Unassembled WGS sequence"/>
</dbReference>
<organism evidence="2 3">
    <name type="scientific">Haematococcus lacustris</name>
    <name type="common">Green alga</name>
    <name type="synonym">Haematococcus pluvialis</name>
    <dbReference type="NCBI Taxonomy" id="44745"/>
    <lineage>
        <taxon>Eukaryota</taxon>
        <taxon>Viridiplantae</taxon>
        <taxon>Chlorophyta</taxon>
        <taxon>core chlorophytes</taxon>
        <taxon>Chlorophyceae</taxon>
        <taxon>CS clade</taxon>
        <taxon>Chlamydomonadales</taxon>
        <taxon>Haematococcaceae</taxon>
        <taxon>Haematococcus</taxon>
    </lineage>
</organism>
<proteinExistence type="predicted"/>
<gene>
    <name evidence="2" type="ORF">HaLaN_06520</name>
</gene>
<accession>A0A699YW71</accession>